<reference evidence="2 3" key="1">
    <citation type="submission" date="2018-09" db="EMBL/GenBank/DDBJ databases">
        <authorList>
            <person name="Wang Z."/>
        </authorList>
    </citation>
    <scope>NUCLEOTIDE SEQUENCE [LARGE SCALE GENOMIC DNA]</scope>
    <source>
        <strain evidence="2 3">ALS 81</strain>
    </source>
</reference>
<sequence>MSFSFRLASLNLLNFAAPPHASYEALNILDQQQWQHKWDWTASMLEQLQADIIGFQEVFSIEQLQTLAGQHELGHFACVDTPNLEHDYIFSDPVVALASRYPIISAEAVQPSPQLLEQLGLSSFGFSRQVLRSIVDVPHLGRMRIYVLHLKSGRSMLKDELKLVETPSHDWFIAQQLGRSLSQVQRQHEALVLLADFAKQQADCELPTAIIGDFNDHELSPVLETFAKGKRPPFIGIEHKHLSHQIHSYAQQISLHSMFDISELPSHPRPTHYWGPHGQRIDHILLSQEFVSSSDFALAGVTNAMVFDRHLLNNQFERDRQCSDHAAICAQLQVREVSE</sequence>
<dbReference type="EMBL" id="RAQO01000012">
    <property type="protein sequence ID" value="RKF13245.1"/>
    <property type="molecule type" value="Genomic_DNA"/>
</dbReference>
<name>A0A420E6Z2_9ALTE</name>
<comment type="caution">
    <text evidence="2">The sequence shown here is derived from an EMBL/GenBank/DDBJ whole genome shotgun (WGS) entry which is preliminary data.</text>
</comment>
<feature type="domain" description="Endonuclease/exonuclease/phosphatase" evidence="1">
    <location>
        <begin position="42"/>
        <end position="325"/>
    </location>
</feature>
<dbReference type="OrthoDB" id="833328at2"/>
<organism evidence="2 3">
    <name type="scientific">Alginatibacterium sediminis</name>
    <dbReference type="NCBI Taxonomy" id="2164068"/>
    <lineage>
        <taxon>Bacteria</taxon>
        <taxon>Pseudomonadati</taxon>
        <taxon>Pseudomonadota</taxon>
        <taxon>Gammaproteobacteria</taxon>
        <taxon>Alteromonadales</taxon>
        <taxon>Alteromonadaceae</taxon>
        <taxon>Alginatibacterium</taxon>
    </lineage>
</organism>
<dbReference type="PANTHER" id="PTHR42834:SF1">
    <property type="entry name" value="ENDONUCLEASE_EXONUCLEASE_PHOSPHATASE FAMILY PROTEIN (AFU_ORTHOLOGUE AFUA_3G09210)"/>
    <property type="match status" value="1"/>
</dbReference>
<dbReference type="SUPFAM" id="SSF56219">
    <property type="entry name" value="DNase I-like"/>
    <property type="match status" value="1"/>
</dbReference>
<evidence type="ECO:0000313" key="3">
    <source>
        <dbReference type="Proteomes" id="UP000286482"/>
    </source>
</evidence>
<dbReference type="Gene3D" id="3.60.10.10">
    <property type="entry name" value="Endonuclease/exonuclease/phosphatase"/>
    <property type="match status" value="1"/>
</dbReference>
<dbReference type="GO" id="GO:0003824">
    <property type="term" value="F:catalytic activity"/>
    <property type="evidence" value="ECO:0007669"/>
    <property type="project" value="InterPro"/>
</dbReference>
<accession>A0A420E6Z2</accession>
<dbReference type="Pfam" id="PF03372">
    <property type="entry name" value="Exo_endo_phos"/>
    <property type="match status" value="1"/>
</dbReference>
<evidence type="ECO:0000313" key="2">
    <source>
        <dbReference type="EMBL" id="RKF13245.1"/>
    </source>
</evidence>
<dbReference type="InterPro" id="IPR036691">
    <property type="entry name" value="Endo/exonu/phosph_ase_sf"/>
</dbReference>
<gene>
    <name evidence="2" type="ORF">DBZ36_19495</name>
</gene>
<evidence type="ECO:0000259" key="1">
    <source>
        <dbReference type="Pfam" id="PF03372"/>
    </source>
</evidence>
<dbReference type="InterPro" id="IPR005135">
    <property type="entry name" value="Endo/exonuclease/phosphatase"/>
</dbReference>
<dbReference type="RefSeq" id="WP_120356658.1">
    <property type="nucleotide sequence ID" value="NZ_RAQO01000012.1"/>
</dbReference>
<proteinExistence type="predicted"/>
<keyword evidence="3" id="KW-1185">Reference proteome</keyword>
<dbReference type="Proteomes" id="UP000286482">
    <property type="component" value="Unassembled WGS sequence"/>
</dbReference>
<dbReference type="AlphaFoldDB" id="A0A420E6Z2"/>
<dbReference type="PANTHER" id="PTHR42834">
    <property type="entry name" value="ENDONUCLEASE/EXONUCLEASE/PHOSPHATASE FAMILY PROTEIN (AFU_ORTHOLOGUE AFUA_3G09210)"/>
    <property type="match status" value="1"/>
</dbReference>
<protein>
    <recommendedName>
        <fullName evidence="1">Endonuclease/exonuclease/phosphatase domain-containing protein</fullName>
    </recommendedName>
</protein>